<protein>
    <submittedName>
        <fullName evidence="1">Uncharacterized protein</fullName>
    </submittedName>
</protein>
<gene>
    <name evidence="1" type="ORF">J2Z21_000005</name>
</gene>
<reference evidence="1 2" key="1">
    <citation type="submission" date="2021-03" db="EMBL/GenBank/DDBJ databases">
        <title>Genomic Encyclopedia of Type Strains, Phase IV (KMG-IV): sequencing the most valuable type-strain genomes for metagenomic binning, comparative biology and taxonomic classification.</title>
        <authorList>
            <person name="Goeker M."/>
        </authorList>
    </citation>
    <scope>NUCLEOTIDE SEQUENCE [LARGE SCALE GENOMIC DNA]</scope>
    <source>
        <strain evidence="1 2">DSM 40499</strain>
    </source>
</reference>
<comment type="caution">
    <text evidence="1">The sequence shown here is derived from an EMBL/GenBank/DDBJ whole genome shotgun (WGS) entry which is preliminary data.</text>
</comment>
<evidence type="ECO:0000313" key="1">
    <source>
        <dbReference type="EMBL" id="MBP2047083.1"/>
    </source>
</evidence>
<evidence type="ECO:0000313" key="2">
    <source>
        <dbReference type="Proteomes" id="UP001519309"/>
    </source>
</evidence>
<organism evidence="1 2">
    <name type="scientific">Streptomyces griseochromogenes</name>
    <dbReference type="NCBI Taxonomy" id="68214"/>
    <lineage>
        <taxon>Bacteria</taxon>
        <taxon>Bacillati</taxon>
        <taxon>Actinomycetota</taxon>
        <taxon>Actinomycetes</taxon>
        <taxon>Kitasatosporales</taxon>
        <taxon>Streptomycetaceae</taxon>
        <taxon>Streptomyces</taxon>
    </lineage>
</organism>
<proteinExistence type="predicted"/>
<sequence length="31" mass="3177">MTTTPVALFAPASYYHPGGDVRAAGTTDDGH</sequence>
<name>A0ABS4LI90_9ACTN</name>
<keyword evidence="2" id="KW-1185">Reference proteome</keyword>
<accession>A0ABS4LI90</accession>
<dbReference type="EMBL" id="JAGGLP010000001">
    <property type="protein sequence ID" value="MBP2047083.1"/>
    <property type="molecule type" value="Genomic_DNA"/>
</dbReference>
<dbReference type="Proteomes" id="UP001519309">
    <property type="component" value="Unassembled WGS sequence"/>
</dbReference>